<dbReference type="EMBL" id="JAIWQS010000006">
    <property type="protein sequence ID" value="KAJ8762138.1"/>
    <property type="molecule type" value="Genomic_DNA"/>
</dbReference>
<dbReference type="SUPFAM" id="SSF51735">
    <property type="entry name" value="NAD(P)-binding Rossmann-fold domains"/>
    <property type="match status" value="1"/>
</dbReference>
<dbReference type="InterPro" id="IPR036291">
    <property type="entry name" value="NAD(P)-bd_dom_sf"/>
</dbReference>
<gene>
    <name evidence="5" type="ORF">K2173_007288</name>
</gene>
<evidence type="ECO:0000256" key="3">
    <source>
        <dbReference type="ARBA" id="ARBA00023235"/>
    </source>
</evidence>
<dbReference type="Proteomes" id="UP001159364">
    <property type="component" value="Linkage Group LG06"/>
</dbReference>
<accession>A0AAV8T7E3</accession>
<organism evidence="5 6">
    <name type="scientific">Erythroxylum novogranatense</name>
    <dbReference type="NCBI Taxonomy" id="1862640"/>
    <lineage>
        <taxon>Eukaryota</taxon>
        <taxon>Viridiplantae</taxon>
        <taxon>Streptophyta</taxon>
        <taxon>Embryophyta</taxon>
        <taxon>Tracheophyta</taxon>
        <taxon>Spermatophyta</taxon>
        <taxon>Magnoliopsida</taxon>
        <taxon>eudicotyledons</taxon>
        <taxon>Gunneridae</taxon>
        <taxon>Pentapetalae</taxon>
        <taxon>rosids</taxon>
        <taxon>fabids</taxon>
        <taxon>Malpighiales</taxon>
        <taxon>Erythroxylaceae</taxon>
        <taxon>Erythroxylum</taxon>
    </lineage>
</organism>
<dbReference type="AlphaFoldDB" id="A0AAV8T7E3"/>
<evidence type="ECO:0000256" key="2">
    <source>
        <dbReference type="ARBA" id="ARBA00023027"/>
    </source>
</evidence>
<dbReference type="InterPro" id="IPR001509">
    <property type="entry name" value="Epimerase_deHydtase"/>
</dbReference>
<keyword evidence="3" id="KW-0413">Isomerase</keyword>
<dbReference type="CDD" id="cd05266">
    <property type="entry name" value="SDR_a4"/>
    <property type="match status" value="1"/>
</dbReference>
<comment type="similarity">
    <text evidence="1">Belongs to the NAD(P)-dependent epimerase/dehydratase family.</text>
</comment>
<feature type="domain" description="NAD-dependent epimerase/dehydratase" evidence="4">
    <location>
        <begin position="150"/>
        <end position="264"/>
    </location>
</feature>
<proteinExistence type="inferred from homology"/>
<name>A0AAV8T7E3_9ROSI</name>
<dbReference type="GO" id="GO:0016853">
    <property type="term" value="F:isomerase activity"/>
    <property type="evidence" value="ECO:0007669"/>
    <property type="project" value="UniProtKB-KW"/>
</dbReference>
<reference evidence="5 6" key="1">
    <citation type="submission" date="2021-09" db="EMBL/GenBank/DDBJ databases">
        <title>Genomic insights and catalytic innovation underlie evolution of tropane alkaloids biosynthesis.</title>
        <authorList>
            <person name="Wang Y.-J."/>
            <person name="Tian T."/>
            <person name="Huang J.-P."/>
            <person name="Huang S.-X."/>
        </authorList>
    </citation>
    <scope>NUCLEOTIDE SEQUENCE [LARGE SCALE GENOMIC DNA]</scope>
    <source>
        <strain evidence="5">KIB-2018</strain>
        <tissue evidence="5">Leaf</tissue>
    </source>
</reference>
<evidence type="ECO:0000313" key="6">
    <source>
        <dbReference type="Proteomes" id="UP001159364"/>
    </source>
</evidence>
<protein>
    <recommendedName>
        <fullName evidence="4">NAD-dependent epimerase/dehydratase domain-containing protein</fullName>
    </recommendedName>
</protein>
<sequence>MVICQIPAIQLQTSRFPTNSALTRHRNQTPKRLDCTKVNNPEPACRNRKFIIGMGYVGQFFAQSLRKEEDWSVFGTCTSLTKKKELEEKGYDVCLFDANEPKLSPLSLLKSYTHLLVSLPPVVGVGDPILRHEELLRGVLMDASIRWIGYLSSTSVYGAWGGAWVDEDCETRPTSDVAKSRLAAEEGWLSLGHGLGISTQVLRLGGIYGPGRSAVDTIIKRKPWSKGQKLRTSRQYTSRIHVEDICQALRASIQIPGSGRTYNIVDDDPAPREEVFAFAEELIQKKWPGMGKHGTSCQVSEYSTEKFNSSGEKRVSNARMKRDLGVKLLYPSYRSGLQSIIDQMEKPFQ</sequence>
<keyword evidence="6" id="KW-1185">Reference proteome</keyword>
<keyword evidence="2" id="KW-0520">NAD</keyword>
<evidence type="ECO:0000259" key="4">
    <source>
        <dbReference type="Pfam" id="PF01370"/>
    </source>
</evidence>
<comment type="caution">
    <text evidence="5">The sequence shown here is derived from an EMBL/GenBank/DDBJ whole genome shotgun (WGS) entry which is preliminary data.</text>
</comment>
<dbReference type="Pfam" id="PF01370">
    <property type="entry name" value="Epimerase"/>
    <property type="match status" value="1"/>
</dbReference>
<dbReference type="Gene3D" id="3.40.50.720">
    <property type="entry name" value="NAD(P)-binding Rossmann-like Domain"/>
    <property type="match status" value="1"/>
</dbReference>
<evidence type="ECO:0000256" key="1">
    <source>
        <dbReference type="ARBA" id="ARBA00007637"/>
    </source>
</evidence>
<evidence type="ECO:0000313" key="5">
    <source>
        <dbReference type="EMBL" id="KAJ8762138.1"/>
    </source>
</evidence>
<dbReference type="PANTHER" id="PTHR43574">
    <property type="entry name" value="EPIMERASE-RELATED"/>
    <property type="match status" value="1"/>
</dbReference>